<feature type="compositionally biased region" description="Polar residues" evidence="1">
    <location>
        <begin position="57"/>
        <end position="70"/>
    </location>
</feature>
<evidence type="ECO:0000313" key="3">
    <source>
        <dbReference type="Proteomes" id="UP001244341"/>
    </source>
</evidence>
<keyword evidence="3" id="KW-1185">Reference proteome</keyword>
<feature type="compositionally biased region" description="Basic and acidic residues" evidence="1">
    <location>
        <begin position="204"/>
        <end position="234"/>
    </location>
</feature>
<protein>
    <submittedName>
        <fullName evidence="2">Uncharacterized protein</fullName>
    </submittedName>
</protein>
<evidence type="ECO:0000313" key="2">
    <source>
        <dbReference type="EMBL" id="WIA22431.1"/>
    </source>
</evidence>
<name>A0ABY8UPX9_TETOB</name>
<feature type="compositionally biased region" description="Polar residues" evidence="1">
    <location>
        <begin position="277"/>
        <end position="286"/>
    </location>
</feature>
<accession>A0ABY8UPX9</accession>
<feature type="compositionally biased region" description="Basic and acidic residues" evidence="1">
    <location>
        <begin position="255"/>
        <end position="264"/>
    </location>
</feature>
<feature type="compositionally biased region" description="Low complexity" evidence="1">
    <location>
        <begin position="287"/>
        <end position="339"/>
    </location>
</feature>
<feature type="compositionally biased region" description="Low complexity" evidence="1">
    <location>
        <begin position="148"/>
        <end position="185"/>
    </location>
</feature>
<feature type="compositionally biased region" description="Polar residues" evidence="1">
    <location>
        <begin position="389"/>
        <end position="405"/>
    </location>
</feature>
<sequence length="405" mass="41887">MRSIAAGSKENTMTVTLPIERKRCAEEELGTSVQTNKKKRVLESLLGSPRLLFANSPAGSACNQGNNGTKTQKKRCRPGDAGAAAGAQQQEPSPPASSKRGKRADGSNTAAQSPRATAAALQELLTCEGLEKDPDLEVQQAYVSRQLQQCQAAQQQPGAAAASGAADDSGASRVSHEAPGSAAPAARRRRSAAAVAANDDAEPQQERDAAKSSRGRDQAPQHGRSRDQVSRRPAAEAPEQAHTPPPADEDEEDGERVTLDLVPDKEWQRLFAVLTLSGQPRSGPSSAQQQQQAPAAAQQQPAAVRPNYSAGASTSAAAAAAAAPPAAAAAVAADAPSTPTRREGETQAAAAAAVHSGCVTPSAARRGSFLLGEFSRVQARLTPEKEHTQLGTPGSRQQSAMEVTC</sequence>
<feature type="region of interest" description="Disordered" evidence="1">
    <location>
        <begin position="147"/>
        <end position="264"/>
    </location>
</feature>
<feature type="compositionally biased region" description="Low complexity" evidence="1">
    <location>
        <begin position="79"/>
        <end position="91"/>
    </location>
</feature>
<dbReference type="Proteomes" id="UP001244341">
    <property type="component" value="Chromosome 14b"/>
</dbReference>
<feature type="region of interest" description="Disordered" evidence="1">
    <location>
        <begin position="53"/>
        <end position="117"/>
    </location>
</feature>
<organism evidence="2 3">
    <name type="scientific">Tetradesmus obliquus</name>
    <name type="common">Green alga</name>
    <name type="synonym">Acutodesmus obliquus</name>
    <dbReference type="NCBI Taxonomy" id="3088"/>
    <lineage>
        <taxon>Eukaryota</taxon>
        <taxon>Viridiplantae</taxon>
        <taxon>Chlorophyta</taxon>
        <taxon>core chlorophytes</taxon>
        <taxon>Chlorophyceae</taxon>
        <taxon>CS clade</taxon>
        <taxon>Sphaeropleales</taxon>
        <taxon>Scenedesmaceae</taxon>
        <taxon>Tetradesmus</taxon>
    </lineage>
</organism>
<gene>
    <name evidence="2" type="ORF">OEZ85_004733</name>
</gene>
<feature type="region of interest" description="Disordered" evidence="1">
    <location>
        <begin position="277"/>
        <end position="349"/>
    </location>
</feature>
<feature type="region of interest" description="Disordered" evidence="1">
    <location>
        <begin position="380"/>
        <end position="405"/>
    </location>
</feature>
<reference evidence="2 3" key="1">
    <citation type="submission" date="2023-05" db="EMBL/GenBank/DDBJ databases">
        <title>A 100% complete, gapless, phased diploid assembly of the Scenedesmus obliquus UTEX 3031 genome.</title>
        <authorList>
            <person name="Biondi T.C."/>
            <person name="Hanschen E.R."/>
            <person name="Kwon T."/>
            <person name="Eng W."/>
            <person name="Kruse C.P.S."/>
            <person name="Koehler S.I."/>
            <person name="Kunde Y."/>
            <person name="Gleasner C.D."/>
            <person name="You Mak K.T."/>
            <person name="Polle J."/>
            <person name="Hovde B.T."/>
            <person name="Starkenburg S.R."/>
        </authorList>
    </citation>
    <scope>NUCLEOTIDE SEQUENCE [LARGE SCALE GENOMIC DNA]</scope>
    <source>
        <strain evidence="2 3">DOE0152z</strain>
    </source>
</reference>
<proteinExistence type="predicted"/>
<dbReference type="EMBL" id="CP126221">
    <property type="protein sequence ID" value="WIA22431.1"/>
    <property type="molecule type" value="Genomic_DNA"/>
</dbReference>
<evidence type="ECO:0000256" key="1">
    <source>
        <dbReference type="SAM" id="MobiDB-lite"/>
    </source>
</evidence>